<protein>
    <recommendedName>
        <fullName evidence="2">2-Component system ADP-ribosyltransferase domain-containing protein</fullName>
    </recommendedName>
</protein>
<accession>A0ABS7CZ80</accession>
<feature type="domain" description="2-Component system ADP-ribosyltransferase" evidence="2">
    <location>
        <begin position="2"/>
        <end position="114"/>
    </location>
</feature>
<dbReference type="RefSeq" id="WP_219879000.1">
    <property type="nucleotide sequence ID" value="NZ_JAHYXK010000027.1"/>
</dbReference>
<dbReference type="EMBL" id="JAHYXK010000027">
    <property type="protein sequence ID" value="MBW7469129.1"/>
    <property type="molecule type" value="Genomic_DNA"/>
</dbReference>
<evidence type="ECO:0000259" key="2">
    <source>
        <dbReference type="Pfam" id="PF22546"/>
    </source>
</evidence>
<comment type="caution">
    <text evidence="3">The sequence shown here is derived from an EMBL/GenBank/DDBJ whole genome shotgun (WGS) entry which is preliminary data.</text>
</comment>
<reference evidence="3 4" key="1">
    <citation type="journal article" date="2016" name="Int. J. Syst. Evol. Microbiol.">
        <title>Pontibacter aydingkolensis sp. nov., isolated from soil of a salt lake.</title>
        <authorList>
            <person name="Osman G."/>
            <person name="Zhang T."/>
            <person name="Lou K."/>
            <person name="Gao Y."/>
            <person name="Chang W."/>
            <person name="Lin Q."/>
            <person name="Yang H.M."/>
            <person name="Huo X.D."/>
            <person name="Wang N."/>
        </authorList>
    </citation>
    <scope>NUCLEOTIDE SEQUENCE [LARGE SCALE GENOMIC DNA]</scope>
    <source>
        <strain evidence="3 4">KACC 19255</strain>
    </source>
</reference>
<organism evidence="3 4">
    <name type="scientific">Pontibacter aydingkolensis</name>
    <dbReference type="NCBI Taxonomy" id="1911536"/>
    <lineage>
        <taxon>Bacteria</taxon>
        <taxon>Pseudomonadati</taxon>
        <taxon>Bacteroidota</taxon>
        <taxon>Cytophagia</taxon>
        <taxon>Cytophagales</taxon>
        <taxon>Hymenobacteraceae</taxon>
        <taxon>Pontibacter</taxon>
    </lineage>
</organism>
<keyword evidence="4" id="KW-1185">Reference proteome</keyword>
<feature type="compositionally biased region" description="Basic and acidic residues" evidence="1">
    <location>
        <begin position="516"/>
        <end position="531"/>
    </location>
</feature>
<sequence length="618" mass="71125">MNLENLPQYFLRGIILPTVFYSNRAEDVQDRFSDSILISKKKWTDVSNCSLEVILTDSESNQLIPLTNNFYSYNGVIPISRIKSITFLNADRKTNILWDINSGVGFIPESLAKVEEFDERNSASISELDNKSVNPNSIEALKKSVKYYDHILGGFAFMKLGGETFMNYSQNYFSTLSYFNKLIEEQIQDVQAEGKSSFSNKFIGLFTKEESTWTKWRNAIFGLVDKDFVQQAASSERIRIESKFNNIRIDSIDKDSFIYDLAVLATYGERKNKSAADLVSDIYNGNIDKTKREEISLLFGLNSGYSKLRNRYKVGEKDKLVKFKLDSKLDYYTIESVYQSVFNKSRASYSFPYLDAWCPTAKTNLSVKGYETYQVLDKVVIAKKKHQFLSLEYLEELFQKYSASEVFSTLTASINKWLPPFAHLDEEKGSVYFEQILRKPISLWYKSIFKQIESDYKENLYAEKQNIEADLIESFELEKYRLTKRIEELEDALNTLKSQQLPSSSISEENESLPPTEERLKENQNPDDVAKEVSTPNVVEWNLRTNSVDEELEEKIESNAAKSSEKSDDYDSMTLTELKEVAKKLGISSLSKYNSKNKDVLIKAIRNTPLNFFNSSSC</sequence>
<feature type="compositionally biased region" description="Polar residues" evidence="1">
    <location>
        <begin position="497"/>
        <end position="507"/>
    </location>
</feature>
<dbReference type="Proteomes" id="UP000813018">
    <property type="component" value="Unassembled WGS sequence"/>
</dbReference>
<evidence type="ECO:0000256" key="1">
    <source>
        <dbReference type="SAM" id="MobiDB-lite"/>
    </source>
</evidence>
<name>A0ABS7CZ80_9BACT</name>
<dbReference type="Pfam" id="PF22546">
    <property type="entry name" value="2CompART"/>
    <property type="match status" value="1"/>
</dbReference>
<feature type="region of interest" description="Disordered" evidence="1">
    <location>
        <begin position="497"/>
        <end position="536"/>
    </location>
</feature>
<evidence type="ECO:0000313" key="3">
    <source>
        <dbReference type="EMBL" id="MBW7469129.1"/>
    </source>
</evidence>
<evidence type="ECO:0000313" key="4">
    <source>
        <dbReference type="Proteomes" id="UP000813018"/>
    </source>
</evidence>
<dbReference type="InterPro" id="IPR054775">
    <property type="entry name" value="2CompART"/>
</dbReference>
<gene>
    <name evidence="3" type="ORF">K0O23_18805</name>
</gene>
<proteinExistence type="predicted"/>
<feature type="region of interest" description="Disordered" evidence="1">
    <location>
        <begin position="550"/>
        <end position="571"/>
    </location>
</feature>